<dbReference type="Proteomes" id="UP001596203">
    <property type="component" value="Unassembled WGS sequence"/>
</dbReference>
<dbReference type="RefSeq" id="WP_377425918.1">
    <property type="nucleotide sequence ID" value="NZ_JBHSPR010000020.1"/>
</dbReference>
<proteinExistence type="predicted"/>
<protein>
    <submittedName>
        <fullName evidence="1">Uncharacterized protein</fullName>
    </submittedName>
</protein>
<evidence type="ECO:0000313" key="1">
    <source>
        <dbReference type="EMBL" id="MFC6019719.1"/>
    </source>
</evidence>
<dbReference type="EMBL" id="JBHSPR010000020">
    <property type="protein sequence ID" value="MFC6019719.1"/>
    <property type="molecule type" value="Genomic_DNA"/>
</dbReference>
<sequence length="87" mass="9643">MERLDSREALILTGHLEVAAHGEPIPPEIVWTHLVEVLRRHRMIGGLCQACGERAGPEGRCFKGAVAMEWCRQNPLPLPDPPASDRP</sequence>
<accession>A0ABW1KFL8</accession>
<organism evidence="1 2">
    <name type="scientific">Plantactinospora solaniradicis</name>
    <dbReference type="NCBI Taxonomy" id="1723736"/>
    <lineage>
        <taxon>Bacteria</taxon>
        <taxon>Bacillati</taxon>
        <taxon>Actinomycetota</taxon>
        <taxon>Actinomycetes</taxon>
        <taxon>Micromonosporales</taxon>
        <taxon>Micromonosporaceae</taxon>
        <taxon>Plantactinospora</taxon>
    </lineage>
</organism>
<evidence type="ECO:0000313" key="2">
    <source>
        <dbReference type="Proteomes" id="UP001596203"/>
    </source>
</evidence>
<keyword evidence="2" id="KW-1185">Reference proteome</keyword>
<gene>
    <name evidence="1" type="ORF">ACFP2T_26370</name>
</gene>
<comment type="caution">
    <text evidence="1">The sequence shown here is derived from an EMBL/GenBank/DDBJ whole genome shotgun (WGS) entry which is preliminary data.</text>
</comment>
<name>A0ABW1KFL8_9ACTN</name>
<reference evidence="2" key="1">
    <citation type="journal article" date="2019" name="Int. J. Syst. Evol. Microbiol.">
        <title>The Global Catalogue of Microorganisms (GCM) 10K type strain sequencing project: providing services to taxonomists for standard genome sequencing and annotation.</title>
        <authorList>
            <consortium name="The Broad Institute Genomics Platform"/>
            <consortium name="The Broad Institute Genome Sequencing Center for Infectious Disease"/>
            <person name="Wu L."/>
            <person name="Ma J."/>
        </authorList>
    </citation>
    <scope>NUCLEOTIDE SEQUENCE [LARGE SCALE GENOMIC DNA]</scope>
    <source>
        <strain evidence="2">ZS-35-S2</strain>
    </source>
</reference>